<dbReference type="EMBL" id="JBBMFD010000001">
    <property type="protein sequence ID" value="MEQ2439489.1"/>
    <property type="molecule type" value="Genomic_DNA"/>
</dbReference>
<keyword evidence="3" id="KW-1185">Reference proteome</keyword>
<feature type="transmembrane region" description="Helical" evidence="1">
    <location>
        <begin position="99"/>
        <end position="115"/>
    </location>
</feature>
<feature type="transmembrane region" description="Helical" evidence="1">
    <location>
        <begin position="37"/>
        <end position="58"/>
    </location>
</feature>
<evidence type="ECO:0000256" key="1">
    <source>
        <dbReference type="SAM" id="Phobius"/>
    </source>
</evidence>
<feature type="transmembrane region" description="Helical" evidence="1">
    <location>
        <begin position="70"/>
        <end position="92"/>
    </location>
</feature>
<gene>
    <name evidence="2" type="ORF">WMO26_01455</name>
</gene>
<keyword evidence="1" id="KW-1133">Transmembrane helix</keyword>
<accession>A0ABV1DWT6</accession>
<sequence length="233" mass="26604">MEVVAARVLNELYIYLDIGFLLILLGILLYTKRYAAAIFGILGGLLYFLVDYGGFYLLLGTRVVSGADPFWFLLWLSMSYGFTNFVWIWLWLDRDHHSLEWSILIIAGWLTSALLSQNFGGEFAEVSISRGTGSYHGIMAILLFVGYAALCLKNIQTKEEKDRVNLKWILAIGILVQFSWEFVLLITGIRPQGILPLVVNSLLETNLGLPYIYFIHKAVTKRRREDLTRVSRL</sequence>
<name>A0ABV1DWT6_9FIRM</name>
<keyword evidence="1" id="KW-0472">Membrane</keyword>
<feature type="transmembrane region" description="Helical" evidence="1">
    <location>
        <begin position="135"/>
        <end position="152"/>
    </location>
</feature>
<proteinExistence type="predicted"/>
<dbReference type="RefSeq" id="WP_349217747.1">
    <property type="nucleotide sequence ID" value="NZ_JBBMFD010000001.1"/>
</dbReference>
<feature type="transmembrane region" description="Helical" evidence="1">
    <location>
        <begin position="193"/>
        <end position="214"/>
    </location>
</feature>
<feature type="transmembrane region" description="Helical" evidence="1">
    <location>
        <begin position="12"/>
        <end position="30"/>
    </location>
</feature>
<dbReference type="Proteomes" id="UP001489509">
    <property type="component" value="Unassembled WGS sequence"/>
</dbReference>
<protein>
    <submittedName>
        <fullName evidence="2">Uncharacterized protein</fullName>
    </submittedName>
</protein>
<keyword evidence="1" id="KW-0812">Transmembrane</keyword>
<reference evidence="2 3" key="1">
    <citation type="submission" date="2024-03" db="EMBL/GenBank/DDBJ databases">
        <title>Human intestinal bacterial collection.</title>
        <authorList>
            <person name="Pauvert C."/>
            <person name="Hitch T.C.A."/>
            <person name="Clavel T."/>
        </authorList>
    </citation>
    <scope>NUCLEOTIDE SEQUENCE [LARGE SCALE GENOMIC DNA]</scope>
    <source>
        <strain evidence="2 3">CLA-JM-H44</strain>
    </source>
</reference>
<feature type="transmembrane region" description="Helical" evidence="1">
    <location>
        <begin position="164"/>
        <end position="187"/>
    </location>
</feature>
<evidence type="ECO:0000313" key="3">
    <source>
        <dbReference type="Proteomes" id="UP001489509"/>
    </source>
</evidence>
<comment type="caution">
    <text evidence="2">The sequence shown here is derived from an EMBL/GenBank/DDBJ whole genome shotgun (WGS) entry which is preliminary data.</text>
</comment>
<evidence type="ECO:0000313" key="2">
    <source>
        <dbReference type="EMBL" id="MEQ2439489.1"/>
    </source>
</evidence>
<organism evidence="2 3">
    <name type="scientific">Solibaculum intestinale</name>
    <dbReference type="NCBI Taxonomy" id="3133165"/>
    <lineage>
        <taxon>Bacteria</taxon>
        <taxon>Bacillati</taxon>
        <taxon>Bacillota</taxon>
        <taxon>Clostridia</taxon>
        <taxon>Eubacteriales</taxon>
        <taxon>Oscillospiraceae</taxon>
        <taxon>Solibaculum</taxon>
    </lineage>
</organism>